<sequence length="81" mass="9039">MKTLVNRAPDAPPSSVAELGAMTIAQFCEIYHVSRVGLYKLRRDGLGPAELQLGRKILITYAAAREWEARMTKRRPEAEPA</sequence>
<dbReference type="Pfam" id="PF12728">
    <property type="entry name" value="HTH_17"/>
    <property type="match status" value="1"/>
</dbReference>
<evidence type="ECO:0000313" key="2">
    <source>
        <dbReference type="EMBL" id="ADG17053.1"/>
    </source>
</evidence>
<reference evidence="2 3" key="1">
    <citation type="submission" date="2010-04" db="EMBL/GenBank/DDBJ databases">
        <title>Complete sequence of chromosome 1 of Burkholderia sp. CCGE1002.</title>
        <authorList>
            <consortium name="US DOE Joint Genome Institute"/>
            <person name="Lucas S."/>
            <person name="Copeland A."/>
            <person name="Lapidus A."/>
            <person name="Cheng J.-F."/>
            <person name="Bruce D."/>
            <person name="Goodwin L."/>
            <person name="Pitluck S."/>
            <person name="Chertkov O."/>
            <person name="Detter J.C."/>
            <person name="Han C."/>
            <person name="Tapia R."/>
            <person name="Land M."/>
            <person name="Hauser L."/>
            <person name="Kyrpides N."/>
            <person name="Ovchinnikova G."/>
            <person name="Martinez-Romero E."/>
            <person name="Hernandez M.A.R."/>
            <person name="Tiedje J.M."/>
            <person name="Woyke T."/>
        </authorList>
    </citation>
    <scope>NUCLEOTIDE SEQUENCE [LARGE SCALE GENOMIC DNA]</scope>
    <source>
        <strain evidence="2 3">CCGE1002</strain>
    </source>
</reference>
<evidence type="ECO:0000259" key="1">
    <source>
        <dbReference type="Pfam" id="PF12728"/>
    </source>
</evidence>
<reference evidence="2 3" key="2">
    <citation type="journal article" date="2012" name="J. Bacteriol.">
        <title>Genome Sequences of Burkholderia sp. Strains CCGE1002 and H160, Isolated from Legume Nodules in Mexico and Brazil.</title>
        <authorList>
            <person name="Ormeno-Orrillo E."/>
            <person name="Rogel M.A."/>
            <person name="Chueire L.M."/>
            <person name="Tiedje J.M."/>
            <person name="Martinez-Romero E."/>
            <person name="Hungria M."/>
        </authorList>
    </citation>
    <scope>NUCLEOTIDE SEQUENCE [LARGE SCALE GENOMIC DNA]</scope>
    <source>
        <strain evidence="2 3">CCGE1002</strain>
    </source>
</reference>
<gene>
    <name evidence="2" type="ordered locus">BC1002_3008</name>
</gene>
<dbReference type="HOGENOM" id="CLU_2567332_0_0_4"/>
<protein>
    <recommendedName>
        <fullName evidence="1">Helix-turn-helix domain-containing protein</fullName>
    </recommendedName>
</protein>
<feature type="domain" description="Helix-turn-helix" evidence="1">
    <location>
        <begin position="22"/>
        <end position="63"/>
    </location>
</feature>
<dbReference type="InterPro" id="IPR041657">
    <property type="entry name" value="HTH_17"/>
</dbReference>
<evidence type="ECO:0000313" key="3">
    <source>
        <dbReference type="Proteomes" id="UP000002190"/>
    </source>
</evidence>
<organism evidence="2 3">
    <name type="scientific">Paraburkholderia atlantica</name>
    <dbReference type="NCBI Taxonomy" id="2654982"/>
    <lineage>
        <taxon>Bacteria</taxon>
        <taxon>Pseudomonadati</taxon>
        <taxon>Pseudomonadota</taxon>
        <taxon>Betaproteobacteria</taxon>
        <taxon>Burkholderiales</taxon>
        <taxon>Burkholderiaceae</taxon>
        <taxon>Paraburkholderia</taxon>
    </lineage>
</organism>
<dbReference type="eggNOG" id="ENOG50317KM">
    <property type="taxonomic scope" value="Bacteria"/>
</dbReference>
<dbReference type="Proteomes" id="UP000002190">
    <property type="component" value="Chromosome 1"/>
</dbReference>
<dbReference type="EMBL" id="CP002013">
    <property type="protein sequence ID" value="ADG17053.1"/>
    <property type="molecule type" value="Genomic_DNA"/>
</dbReference>
<dbReference type="KEGG" id="bge:BC1002_3008"/>
<dbReference type="STRING" id="640511.BC1002_3008"/>
<dbReference type="GeneID" id="301094333"/>
<proteinExistence type="predicted"/>
<dbReference type="RefSeq" id="WP_013090861.1">
    <property type="nucleotide sequence ID" value="NC_014117.1"/>
</dbReference>
<accession>D5W6D2</accession>
<name>D5W6D2_PARAM</name>
<dbReference type="AlphaFoldDB" id="D5W6D2"/>